<evidence type="ECO:0000313" key="2">
    <source>
        <dbReference type="Proteomes" id="UP000323917"/>
    </source>
</evidence>
<evidence type="ECO:0000313" key="1">
    <source>
        <dbReference type="EMBL" id="QEG33421.1"/>
    </source>
</evidence>
<sequence length="160" mass="17592">MNQSGDINRAKYSNPSVENFHFASCFYVRLILVPTILCLGCAPPRPPLGRVFGTVTYQGEPFSEAELLFSKVSGGVNVIIELDSGGSYEVRTAGQQGLPPGEYRVALRTPKIEAPVGESLSRVPPRKYPEIPPRYRRLETSNLTVTVTNGENQLDIDLKP</sequence>
<proteinExistence type="predicted"/>
<dbReference type="Proteomes" id="UP000323917">
    <property type="component" value="Chromosome"/>
</dbReference>
<name>A0A5B9QGE4_9BACT</name>
<protein>
    <recommendedName>
        <fullName evidence="3">Carboxypeptidase regulatory-like domain-containing protein</fullName>
    </recommendedName>
</protein>
<evidence type="ECO:0008006" key="3">
    <source>
        <dbReference type="Google" id="ProtNLM"/>
    </source>
</evidence>
<organism evidence="1 2">
    <name type="scientific">Bythopirellula goksoeyrii</name>
    <dbReference type="NCBI Taxonomy" id="1400387"/>
    <lineage>
        <taxon>Bacteria</taxon>
        <taxon>Pseudomonadati</taxon>
        <taxon>Planctomycetota</taxon>
        <taxon>Planctomycetia</taxon>
        <taxon>Pirellulales</taxon>
        <taxon>Lacipirellulaceae</taxon>
        <taxon>Bythopirellula</taxon>
    </lineage>
</organism>
<dbReference type="KEGG" id="bgok:Pr1d_06840"/>
<dbReference type="EMBL" id="CP042913">
    <property type="protein sequence ID" value="QEG33421.1"/>
    <property type="molecule type" value="Genomic_DNA"/>
</dbReference>
<dbReference type="OrthoDB" id="287951at2"/>
<reference evidence="1 2" key="1">
    <citation type="submission" date="2019-08" db="EMBL/GenBank/DDBJ databases">
        <title>Deep-cultivation of Planctomycetes and their phenomic and genomic characterization uncovers novel biology.</title>
        <authorList>
            <person name="Wiegand S."/>
            <person name="Jogler M."/>
            <person name="Boedeker C."/>
            <person name="Pinto D."/>
            <person name="Vollmers J."/>
            <person name="Rivas-Marin E."/>
            <person name="Kohn T."/>
            <person name="Peeters S.H."/>
            <person name="Heuer A."/>
            <person name="Rast P."/>
            <person name="Oberbeckmann S."/>
            <person name="Bunk B."/>
            <person name="Jeske O."/>
            <person name="Meyerdierks A."/>
            <person name="Storesund J.E."/>
            <person name="Kallscheuer N."/>
            <person name="Luecker S."/>
            <person name="Lage O.M."/>
            <person name="Pohl T."/>
            <person name="Merkel B.J."/>
            <person name="Hornburger P."/>
            <person name="Mueller R.-W."/>
            <person name="Bruemmer F."/>
            <person name="Labrenz M."/>
            <person name="Spormann A.M."/>
            <person name="Op den Camp H."/>
            <person name="Overmann J."/>
            <person name="Amann R."/>
            <person name="Jetten M.S.M."/>
            <person name="Mascher T."/>
            <person name="Medema M.H."/>
            <person name="Devos D.P."/>
            <person name="Kaster A.-K."/>
            <person name="Ovreas L."/>
            <person name="Rohde M."/>
            <person name="Galperin M.Y."/>
            <person name="Jogler C."/>
        </authorList>
    </citation>
    <scope>NUCLEOTIDE SEQUENCE [LARGE SCALE GENOMIC DNA]</scope>
    <source>
        <strain evidence="1 2">Pr1d</strain>
    </source>
</reference>
<accession>A0A5B9QGE4</accession>
<gene>
    <name evidence="1" type="ORF">Pr1d_06840</name>
</gene>
<dbReference type="RefSeq" id="WP_148072191.1">
    <property type="nucleotide sequence ID" value="NZ_CP042913.1"/>
</dbReference>
<keyword evidence="2" id="KW-1185">Reference proteome</keyword>
<dbReference type="AlphaFoldDB" id="A0A5B9QGE4"/>